<proteinExistence type="predicted"/>
<sequence length="66" mass="7809">MQEDQRADVTYQIGKTTIHVVPPKITEEERNIRIEELKKLILSLWLSIDHDHLYDQEIVGIPIEEQ</sequence>
<comment type="caution">
    <text evidence="1">The sequence shown here is derived from an EMBL/GenBank/DDBJ whole genome shotgun (WGS) entry which is preliminary data.</text>
</comment>
<organism evidence="1 2">
    <name type="scientific">Baia soyae</name>
    <dbReference type="NCBI Taxonomy" id="1544746"/>
    <lineage>
        <taxon>Bacteria</taxon>
        <taxon>Bacillati</taxon>
        <taxon>Bacillota</taxon>
        <taxon>Bacilli</taxon>
        <taxon>Bacillales</taxon>
        <taxon>Thermoactinomycetaceae</taxon>
        <taxon>Baia</taxon>
    </lineage>
</organism>
<keyword evidence="2" id="KW-1185">Reference proteome</keyword>
<dbReference type="RefSeq" id="WP_131849279.1">
    <property type="nucleotide sequence ID" value="NZ_SLXV01000030.1"/>
</dbReference>
<evidence type="ECO:0000313" key="2">
    <source>
        <dbReference type="Proteomes" id="UP000294746"/>
    </source>
</evidence>
<dbReference type="AlphaFoldDB" id="A0A4V2SXE8"/>
<evidence type="ECO:0000313" key="1">
    <source>
        <dbReference type="EMBL" id="TCP65796.1"/>
    </source>
</evidence>
<gene>
    <name evidence="1" type="ORF">EDD57_13035</name>
</gene>
<dbReference type="EMBL" id="SLXV01000030">
    <property type="protein sequence ID" value="TCP65796.1"/>
    <property type="molecule type" value="Genomic_DNA"/>
</dbReference>
<name>A0A4V2SXE8_9BACL</name>
<reference evidence="1 2" key="1">
    <citation type="submission" date="2019-03" db="EMBL/GenBank/DDBJ databases">
        <title>Genomic Encyclopedia of Type Strains, Phase IV (KMG-IV): sequencing the most valuable type-strain genomes for metagenomic binning, comparative biology and taxonomic classification.</title>
        <authorList>
            <person name="Goeker M."/>
        </authorList>
    </citation>
    <scope>NUCLEOTIDE SEQUENCE [LARGE SCALE GENOMIC DNA]</scope>
    <source>
        <strain evidence="1 2">DSM 46831</strain>
    </source>
</reference>
<accession>A0A4V2SXE8</accession>
<protein>
    <submittedName>
        <fullName evidence="1">Uncharacterized protein</fullName>
    </submittedName>
</protein>
<dbReference type="Proteomes" id="UP000294746">
    <property type="component" value="Unassembled WGS sequence"/>
</dbReference>